<comment type="cofactor">
    <cofactor evidence="7 10">
        <name>Mg(2+)</name>
        <dbReference type="ChEBI" id="CHEBI:18420"/>
    </cofactor>
    <text evidence="7 10">Binds 1 Mg(2+) ion per subunit.</text>
</comment>
<dbReference type="FunFam" id="3.20.20.60:FF:000003">
    <property type="entry name" value="3-methyl-2-oxobutanoate hydroxymethyltransferase"/>
    <property type="match status" value="1"/>
</dbReference>
<feature type="binding site" evidence="7 9">
    <location>
        <begin position="58"/>
        <end position="59"/>
    </location>
    <ligand>
        <name>3-methyl-2-oxobutanoate</name>
        <dbReference type="ChEBI" id="CHEBI:11851"/>
    </ligand>
</feature>
<dbReference type="Pfam" id="PF02548">
    <property type="entry name" value="Pantoate_transf"/>
    <property type="match status" value="1"/>
</dbReference>
<keyword evidence="12" id="KW-1185">Reference proteome</keyword>
<keyword evidence="7 10" id="KW-0479">Metal-binding</keyword>
<dbReference type="InterPro" id="IPR015813">
    <property type="entry name" value="Pyrv/PenolPyrv_kinase-like_dom"/>
</dbReference>
<sequence>MTSEDTAQESFKEPKKWRMHHLAMAKQAGRKLTMITAYDALTAPIFEEAGVDMILVGDSYGNVQLGYGSTIPVLMEDMERATAAVARCVNRPIVVADLPFGAYEANSQVAFDNAVRLIRVGANAVKLEGGAEVAHTVALLTQAGIPVVGHLGFTPQSENALGGPRMQGRGEAKQKMIDDALALQAAGAVAIVLELVPAPVAKAVTDALHVPTIGIGAGPDTDGQVLVWADMAGMYEWVPSFVKKFTNLRESLKDAVSAYTEEVKDGSFPGPDHYKTN</sequence>
<evidence type="ECO:0000313" key="11">
    <source>
        <dbReference type="EMBL" id="EPD29395.1"/>
    </source>
</evidence>
<gene>
    <name evidence="7" type="primary">panB</name>
    <name evidence="11" type="ORF">HMPREF9238_01712</name>
</gene>
<feature type="binding site" evidence="7 9">
    <location>
        <position position="97"/>
    </location>
    <ligand>
        <name>3-methyl-2-oxobutanoate</name>
        <dbReference type="ChEBI" id="CHEBI:11851"/>
    </ligand>
</feature>
<comment type="caution">
    <text evidence="11">The sequence shown here is derived from an EMBL/GenBank/DDBJ whole genome shotgun (WGS) entry which is preliminary data.</text>
</comment>
<proteinExistence type="inferred from homology"/>
<evidence type="ECO:0000256" key="9">
    <source>
        <dbReference type="PIRSR" id="PIRSR000388-2"/>
    </source>
</evidence>
<keyword evidence="7 10" id="KW-0460">Magnesium</keyword>
<accession>A0A9W5RCT2</accession>
<evidence type="ECO:0000256" key="5">
    <source>
        <dbReference type="ARBA" id="ARBA00022679"/>
    </source>
</evidence>
<evidence type="ECO:0000313" key="12">
    <source>
        <dbReference type="Proteomes" id="UP000014387"/>
    </source>
</evidence>
<evidence type="ECO:0000256" key="10">
    <source>
        <dbReference type="PIRSR" id="PIRSR000388-3"/>
    </source>
</evidence>
<comment type="subunit">
    <text evidence="3 7">Homodecamer; pentamer of dimers.</text>
</comment>
<comment type="subcellular location">
    <subcellularLocation>
        <location evidence="7">Cytoplasm</location>
    </subcellularLocation>
</comment>
<feature type="binding site" evidence="7 10">
    <location>
        <position position="128"/>
    </location>
    <ligand>
        <name>Mg(2+)</name>
        <dbReference type="ChEBI" id="CHEBI:18420"/>
    </ligand>
</feature>
<evidence type="ECO:0000256" key="6">
    <source>
        <dbReference type="ARBA" id="ARBA00056497"/>
    </source>
</evidence>
<dbReference type="Gene3D" id="3.20.20.60">
    <property type="entry name" value="Phosphoenolpyruvate-binding domains"/>
    <property type="match status" value="1"/>
</dbReference>
<comment type="pathway">
    <text evidence="1 7">Cofactor biosynthesis; (R)-pantothenate biosynthesis; (R)-pantoate from 3-methyl-2-oxobutanoate: step 1/2.</text>
</comment>
<reference evidence="11 12" key="1">
    <citation type="submission" date="2013-05" db="EMBL/GenBank/DDBJ databases">
        <title>The Genome Sequence of Actinomyces europaeus ACS-120-V-COL10B.</title>
        <authorList>
            <consortium name="The Broad Institute Genomics Platform"/>
            <person name="Earl A."/>
            <person name="Ward D."/>
            <person name="Feldgarden M."/>
            <person name="Gevers D."/>
            <person name="Saerens B."/>
            <person name="Vaneechoutte M."/>
            <person name="Walker B."/>
            <person name="Young S."/>
            <person name="Zeng Q."/>
            <person name="Gargeya S."/>
            <person name="Fitzgerald M."/>
            <person name="Haas B."/>
            <person name="Abouelleil A."/>
            <person name="Allen A.W."/>
            <person name="Alvarado L."/>
            <person name="Arachchi H.M."/>
            <person name="Berlin A.M."/>
            <person name="Chapman S.B."/>
            <person name="Gainer-Dewar J."/>
            <person name="Goldberg J."/>
            <person name="Griggs A."/>
            <person name="Gujja S."/>
            <person name="Hansen M."/>
            <person name="Howarth C."/>
            <person name="Imamovic A."/>
            <person name="Ireland A."/>
            <person name="Larimer J."/>
            <person name="McCowan C."/>
            <person name="Murphy C."/>
            <person name="Pearson M."/>
            <person name="Poon T.W."/>
            <person name="Priest M."/>
            <person name="Roberts A."/>
            <person name="Saif S."/>
            <person name="Shea T."/>
            <person name="Sisk P."/>
            <person name="Sykes S."/>
            <person name="Wortman J."/>
            <person name="Nusbaum C."/>
            <person name="Birren B."/>
        </authorList>
    </citation>
    <scope>NUCLEOTIDE SEQUENCE [LARGE SCALE GENOMIC DNA]</scope>
    <source>
        <strain evidence="11 12">ACS-120-V-Col10b</strain>
    </source>
</reference>
<dbReference type="RefSeq" id="WP_016445028.1">
    <property type="nucleotide sequence ID" value="NZ_KE150268.1"/>
</dbReference>
<feature type="binding site" evidence="7 9">
    <location>
        <position position="126"/>
    </location>
    <ligand>
        <name>3-methyl-2-oxobutanoate</name>
        <dbReference type="ChEBI" id="CHEBI:11851"/>
    </ligand>
</feature>
<dbReference type="NCBIfam" id="NF001452">
    <property type="entry name" value="PRK00311.1"/>
    <property type="match status" value="1"/>
</dbReference>
<dbReference type="OrthoDB" id="9781789at2"/>
<dbReference type="HAMAP" id="MF_00156">
    <property type="entry name" value="PanB"/>
    <property type="match status" value="1"/>
</dbReference>
<keyword evidence="7" id="KW-0963">Cytoplasm</keyword>
<evidence type="ECO:0000256" key="2">
    <source>
        <dbReference type="ARBA" id="ARBA00008676"/>
    </source>
</evidence>
<dbReference type="PANTHER" id="PTHR20881">
    <property type="entry name" value="3-METHYL-2-OXOBUTANOATE HYDROXYMETHYLTRANSFERASE"/>
    <property type="match status" value="1"/>
</dbReference>
<dbReference type="InterPro" id="IPR040442">
    <property type="entry name" value="Pyrv_kinase-like_dom_sf"/>
</dbReference>
<dbReference type="AlphaFoldDB" id="A0A9W5RCT2"/>
<dbReference type="GO" id="GO:0005737">
    <property type="term" value="C:cytoplasm"/>
    <property type="evidence" value="ECO:0007669"/>
    <property type="project" value="UniProtKB-SubCell"/>
</dbReference>
<feature type="active site" description="Proton acceptor" evidence="7 8">
    <location>
        <position position="194"/>
    </location>
</feature>
<dbReference type="PIRSF" id="PIRSF000388">
    <property type="entry name" value="Pantoate_hydroxy_MeTrfase"/>
    <property type="match status" value="1"/>
</dbReference>
<comment type="function">
    <text evidence="6 7">Catalyzes the reversible reaction in which hydroxymethyl group from 5,10-methylenetetrahydrofolate is transferred onto alpha-ketoisovalerate to form ketopantoate.</text>
</comment>
<dbReference type="GO" id="GO:0015940">
    <property type="term" value="P:pantothenate biosynthetic process"/>
    <property type="evidence" value="ECO:0007669"/>
    <property type="project" value="UniProtKB-UniRule"/>
</dbReference>
<protein>
    <recommendedName>
        <fullName evidence="7">3-methyl-2-oxobutanoate hydroxymethyltransferase</fullName>
        <ecNumber evidence="7">2.1.2.11</ecNumber>
    </recommendedName>
    <alternativeName>
        <fullName evidence="7">Ketopantoate hydroxymethyltransferase</fullName>
        <shortName evidence="7">KPHMT</shortName>
    </alternativeName>
</protein>
<keyword evidence="4 7" id="KW-0566">Pantothenate biosynthesis</keyword>
<keyword evidence="5 7" id="KW-0808">Transferase</keyword>
<dbReference type="NCBIfam" id="TIGR00222">
    <property type="entry name" value="panB"/>
    <property type="match status" value="1"/>
</dbReference>
<evidence type="ECO:0000256" key="1">
    <source>
        <dbReference type="ARBA" id="ARBA00005033"/>
    </source>
</evidence>
<dbReference type="Proteomes" id="UP000014387">
    <property type="component" value="Unassembled WGS sequence"/>
</dbReference>
<dbReference type="GO" id="GO:0000287">
    <property type="term" value="F:magnesium ion binding"/>
    <property type="evidence" value="ECO:0007669"/>
    <property type="project" value="TreeGrafter"/>
</dbReference>
<feature type="binding site" evidence="7 10">
    <location>
        <position position="58"/>
    </location>
    <ligand>
        <name>Mg(2+)</name>
        <dbReference type="ChEBI" id="CHEBI:18420"/>
    </ligand>
</feature>
<comment type="catalytic activity">
    <reaction evidence="7">
        <text>(6R)-5,10-methylene-5,6,7,8-tetrahydrofolate + 3-methyl-2-oxobutanoate + H2O = 2-dehydropantoate + (6S)-5,6,7,8-tetrahydrofolate</text>
        <dbReference type="Rhea" id="RHEA:11824"/>
        <dbReference type="ChEBI" id="CHEBI:11561"/>
        <dbReference type="ChEBI" id="CHEBI:11851"/>
        <dbReference type="ChEBI" id="CHEBI:15377"/>
        <dbReference type="ChEBI" id="CHEBI:15636"/>
        <dbReference type="ChEBI" id="CHEBI:57453"/>
        <dbReference type="EC" id="2.1.2.11"/>
    </reaction>
</comment>
<name>A0A9W5RCT2_9ACTO</name>
<dbReference type="InterPro" id="IPR003700">
    <property type="entry name" value="Pantoate_hydroxy_MeTrfase"/>
</dbReference>
<comment type="similarity">
    <text evidence="2 7">Belongs to the PanB family.</text>
</comment>
<evidence type="ECO:0000256" key="4">
    <source>
        <dbReference type="ARBA" id="ARBA00022655"/>
    </source>
</evidence>
<dbReference type="GO" id="GO:0003864">
    <property type="term" value="F:3-methyl-2-oxobutanoate hydroxymethyltransferase activity"/>
    <property type="evidence" value="ECO:0007669"/>
    <property type="project" value="UniProtKB-UniRule"/>
</dbReference>
<evidence type="ECO:0000256" key="8">
    <source>
        <dbReference type="PIRSR" id="PIRSR000388-1"/>
    </source>
</evidence>
<feature type="binding site" evidence="7 10">
    <location>
        <position position="97"/>
    </location>
    <ligand>
        <name>Mg(2+)</name>
        <dbReference type="ChEBI" id="CHEBI:18420"/>
    </ligand>
</feature>
<dbReference type="EMBL" id="AGWN01000005">
    <property type="protein sequence ID" value="EPD29395.1"/>
    <property type="molecule type" value="Genomic_DNA"/>
</dbReference>
<evidence type="ECO:0000256" key="7">
    <source>
        <dbReference type="HAMAP-Rule" id="MF_00156"/>
    </source>
</evidence>
<dbReference type="CDD" id="cd06557">
    <property type="entry name" value="KPHMT-like"/>
    <property type="match status" value="1"/>
</dbReference>
<dbReference type="SUPFAM" id="SSF51621">
    <property type="entry name" value="Phosphoenolpyruvate/pyruvate domain"/>
    <property type="match status" value="1"/>
</dbReference>
<organism evidence="11 12">
    <name type="scientific">Gleimia europaea ACS-120-V-Col10b</name>
    <dbReference type="NCBI Taxonomy" id="883069"/>
    <lineage>
        <taxon>Bacteria</taxon>
        <taxon>Bacillati</taxon>
        <taxon>Actinomycetota</taxon>
        <taxon>Actinomycetes</taxon>
        <taxon>Actinomycetales</taxon>
        <taxon>Actinomycetaceae</taxon>
        <taxon>Gleimia</taxon>
    </lineage>
</organism>
<dbReference type="EC" id="2.1.2.11" evidence="7"/>
<evidence type="ECO:0000256" key="3">
    <source>
        <dbReference type="ARBA" id="ARBA00011424"/>
    </source>
</evidence>
<dbReference type="PANTHER" id="PTHR20881:SF0">
    <property type="entry name" value="3-METHYL-2-OXOBUTANOATE HYDROXYMETHYLTRANSFERASE"/>
    <property type="match status" value="1"/>
</dbReference>